<dbReference type="AlphaFoldDB" id="A0A0B0NPP7"/>
<accession>A0A0B0NPP7</accession>
<feature type="domain" description="CID" evidence="3">
    <location>
        <begin position="221"/>
        <end position="369"/>
    </location>
</feature>
<dbReference type="Gene3D" id="1.25.40.90">
    <property type="match status" value="1"/>
</dbReference>
<feature type="compositionally biased region" description="Polar residues" evidence="2">
    <location>
        <begin position="43"/>
        <end position="62"/>
    </location>
</feature>
<dbReference type="PANTHER" id="PTHR12550">
    <property type="entry name" value="HEPATOMA-DERIVED GROWTH FACTOR-RELATED"/>
    <property type="match status" value="1"/>
</dbReference>
<evidence type="ECO:0000259" key="3">
    <source>
        <dbReference type="PROSITE" id="PS51391"/>
    </source>
</evidence>
<feature type="region of interest" description="Disordered" evidence="2">
    <location>
        <begin position="502"/>
        <end position="554"/>
    </location>
</feature>
<reference evidence="5" key="1">
    <citation type="submission" date="2014-09" db="EMBL/GenBank/DDBJ databases">
        <authorList>
            <person name="Mudge J."/>
            <person name="Ramaraj T."/>
            <person name="Lindquist I.E."/>
            <person name="Bharti A.K."/>
            <person name="Sundararajan A."/>
            <person name="Cameron C.T."/>
            <person name="Woodward J.E."/>
            <person name="May G.D."/>
            <person name="Brubaker C."/>
            <person name="Broadhvest J."/>
            <person name="Wilkins T.A."/>
        </authorList>
    </citation>
    <scope>NUCLEOTIDE SEQUENCE</scope>
    <source>
        <strain evidence="5">cv. AKA8401</strain>
    </source>
</reference>
<dbReference type="GO" id="GO:0005634">
    <property type="term" value="C:nucleus"/>
    <property type="evidence" value="ECO:0007669"/>
    <property type="project" value="UniProtKB-ARBA"/>
</dbReference>
<gene>
    <name evidence="4" type="ORF">F383_16962</name>
</gene>
<sequence>MEEKKQSLLTKRQGGADFVRAVKEIIDSYENSKKLDQVDNYNSADGVTQANCGNSGDSSVSKDLTDTCEATEIAQADARIDALHEKESVSEQPSDAFPVKEEPVLTTYSSRKRSESVRSQKSIGQQKTSPVRRGRSSTKVESSRFQNFMMSSNDVRSVSDVATNVIQNGSQRKNKQVKKSTDASESDDVDLSVLMLNGRIDDNGSDIATVDSDAGSFNEGSSMDCSCKPEDSETVVECLEGDAELSKGLDFQIKAVVIKRKRKPFRKLVVEIIARNLERESSLHKRVDLFFLVDSITQCSRGLKGDVGDIYPSAIQAALPRLLNAAAPPGPNAQENRRQCLKVLRLWLERRILPESVVRHHIRELDSLSVSSSGGVFSRRSARTERALDDPIRDMEGMLVDEYGSNSSFQLPGFCMPRMLNEEDECSDSDGESFEAVTPEHYSGGPEEQEANPASEKRRHILEDVDGELEMEDVAPEIEMSSTSCAAGTNTAQTLQEHCDQHFPLPFAPPLPHDVHPSSPPLPSSPPPPPPPPPPLPPPIPPPISGPYTNNVDSTIHTSIQDRQDDLRSMVPPSVAPRINSTVCANTVPYNGPDPRNPSVMQVSDCNTAFNSCPVPPVNNIQQPDGPNYHNAYPPQPLHPAPTNQFAYVNSALHVNLMRDAPPPYTDRYSSLNFDGANYYHSHERMNLAPNEPRESWRYPPPPFSGPWYADNANSSYGHGHGSYGGPQCEPTRFPNEGWGFRPPPMDHRNFFPGRPPAEGMVPIGSRGSHFSCEIVVQNSLHLAAKMTKY</sequence>
<evidence type="ECO:0000313" key="4">
    <source>
        <dbReference type="EMBL" id="KHG13759.1"/>
    </source>
</evidence>
<dbReference type="Pfam" id="PF04818">
    <property type="entry name" value="CID"/>
    <property type="match status" value="1"/>
</dbReference>
<dbReference type="Proteomes" id="UP000032142">
    <property type="component" value="Unassembled WGS sequence"/>
</dbReference>
<evidence type="ECO:0000256" key="2">
    <source>
        <dbReference type="SAM" id="MobiDB-lite"/>
    </source>
</evidence>
<dbReference type="PANTHER" id="PTHR12550:SF49">
    <property type="entry name" value="PROTEIN HUA2-LIKE 2-RELATED"/>
    <property type="match status" value="1"/>
</dbReference>
<feature type="region of interest" description="Disordered" evidence="2">
    <location>
        <begin position="164"/>
        <end position="184"/>
    </location>
</feature>
<dbReference type="InterPro" id="IPR006569">
    <property type="entry name" value="CID_dom"/>
</dbReference>
<proteinExistence type="predicted"/>
<dbReference type="InterPro" id="IPR008942">
    <property type="entry name" value="ENTH_VHS"/>
</dbReference>
<dbReference type="EMBL" id="KN400217">
    <property type="protein sequence ID" value="KHG13759.1"/>
    <property type="molecule type" value="Genomic_DNA"/>
</dbReference>
<dbReference type="PROSITE" id="PS51391">
    <property type="entry name" value="CID"/>
    <property type="match status" value="1"/>
</dbReference>
<evidence type="ECO:0000313" key="5">
    <source>
        <dbReference type="Proteomes" id="UP000032142"/>
    </source>
</evidence>
<feature type="region of interest" description="Disordered" evidence="2">
    <location>
        <begin position="43"/>
        <end position="64"/>
    </location>
</feature>
<dbReference type="SMART" id="SM00582">
    <property type="entry name" value="RPR"/>
    <property type="match status" value="1"/>
</dbReference>
<keyword evidence="1" id="KW-0507">mRNA processing</keyword>
<feature type="compositionally biased region" description="Polar residues" evidence="2">
    <location>
        <begin position="119"/>
        <end position="129"/>
    </location>
</feature>
<organism evidence="4 5">
    <name type="scientific">Gossypium arboreum</name>
    <name type="common">Tree cotton</name>
    <name type="synonym">Gossypium nanking</name>
    <dbReference type="NCBI Taxonomy" id="29729"/>
    <lineage>
        <taxon>Eukaryota</taxon>
        <taxon>Viridiplantae</taxon>
        <taxon>Streptophyta</taxon>
        <taxon>Embryophyta</taxon>
        <taxon>Tracheophyta</taxon>
        <taxon>Spermatophyta</taxon>
        <taxon>Magnoliopsida</taxon>
        <taxon>eudicotyledons</taxon>
        <taxon>Gunneridae</taxon>
        <taxon>Pentapetalae</taxon>
        <taxon>rosids</taxon>
        <taxon>malvids</taxon>
        <taxon>Malvales</taxon>
        <taxon>Malvaceae</taxon>
        <taxon>Malvoideae</taxon>
        <taxon>Gossypium</taxon>
    </lineage>
</organism>
<feature type="compositionally biased region" description="Acidic residues" evidence="2">
    <location>
        <begin position="423"/>
        <end position="433"/>
    </location>
</feature>
<name>A0A0B0NPP7_GOSAR</name>
<keyword evidence="5" id="KW-1185">Reference proteome</keyword>
<feature type="compositionally biased region" description="Pro residues" evidence="2">
    <location>
        <begin position="506"/>
        <end position="545"/>
    </location>
</feature>
<dbReference type="GO" id="GO:0006397">
    <property type="term" value="P:mRNA processing"/>
    <property type="evidence" value="ECO:0007669"/>
    <property type="project" value="UniProtKB-KW"/>
</dbReference>
<feature type="region of interest" description="Disordered" evidence="2">
    <location>
        <begin position="85"/>
        <end position="143"/>
    </location>
</feature>
<feature type="region of interest" description="Disordered" evidence="2">
    <location>
        <begin position="423"/>
        <end position="458"/>
    </location>
</feature>
<protein>
    <submittedName>
        <fullName evidence="4">DNA polymerase III subunit alpha</fullName>
    </submittedName>
</protein>
<evidence type="ECO:0000256" key="1">
    <source>
        <dbReference type="ARBA" id="ARBA00022664"/>
    </source>
</evidence>